<proteinExistence type="predicted"/>
<name>A0A3R9R3B7_9CREN</name>
<reference evidence="1 2" key="1">
    <citation type="submission" date="2018-10" db="EMBL/GenBank/DDBJ databases">
        <title>Co-occurring genomic capacity for anaerobic methane metabolism and dissimilatory sulfite reduction discovered in the Korarchaeota.</title>
        <authorList>
            <person name="Mckay L.J."/>
            <person name="Dlakic M."/>
            <person name="Fields M.W."/>
            <person name="Delmont T.O."/>
            <person name="Eren A.M."/>
            <person name="Jay Z.J."/>
            <person name="Klingelsmith K.B."/>
            <person name="Rusch D.B."/>
            <person name="Inskeep W.P."/>
        </authorList>
    </citation>
    <scope>NUCLEOTIDE SEQUENCE [LARGE SCALE GENOMIC DNA]</scope>
    <source>
        <strain evidence="1 2">MDKW</strain>
    </source>
</reference>
<sequence>MMALEVKEKEERKENKLYVIDSRCVPIAEEELQRGVAVLQQEITLEEARILVSGGFISAVRNEFNAELLSGILNTYVPCNKSAVFLHPGDIALLFILHDPARIDYTLVFAHVITPVRVNLEETIKEIEDKYKDFRKSMLDTSHQKRRKR</sequence>
<comment type="caution">
    <text evidence="1">The sequence shown here is derived from an EMBL/GenBank/DDBJ whole genome shotgun (WGS) entry which is preliminary data.</text>
</comment>
<organism evidence="1 2">
    <name type="scientific">Candidatus Methanodesulfokora washburnensis</name>
    <dbReference type="NCBI Taxonomy" id="2478471"/>
    <lineage>
        <taxon>Archaea</taxon>
        <taxon>Thermoproteota</taxon>
        <taxon>Candidatus Korarchaeia</taxon>
        <taxon>Candidatus Korarchaeia incertae sedis</taxon>
        <taxon>Candidatus Methanodesulfokora</taxon>
    </lineage>
</organism>
<dbReference type="RefSeq" id="WP_125670249.1">
    <property type="nucleotide sequence ID" value="NZ_RCOS01000021.1"/>
</dbReference>
<accession>A0A3R9R3B7</accession>
<gene>
    <name evidence="1" type="ORF">D6D85_01275</name>
</gene>
<protein>
    <submittedName>
        <fullName evidence="1">DUF1874 domain-containing protein</fullName>
    </submittedName>
</protein>
<dbReference type="InterPro" id="IPR037236">
    <property type="entry name" value="STIV_B116-like_sf"/>
</dbReference>
<dbReference type="Gene3D" id="3.40.50.11170">
    <property type="entry name" value="Uncharacterised protein PF08960, DUF1874"/>
    <property type="match status" value="1"/>
</dbReference>
<dbReference type="Proteomes" id="UP000277582">
    <property type="component" value="Unassembled WGS sequence"/>
</dbReference>
<evidence type="ECO:0000313" key="1">
    <source>
        <dbReference type="EMBL" id="RSN78344.1"/>
    </source>
</evidence>
<evidence type="ECO:0000313" key="2">
    <source>
        <dbReference type="Proteomes" id="UP000277582"/>
    </source>
</evidence>
<dbReference type="SUPFAM" id="SSF143602">
    <property type="entry name" value="STIV B116-like"/>
    <property type="match status" value="1"/>
</dbReference>
<keyword evidence="2" id="KW-1185">Reference proteome</keyword>
<dbReference type="EMBL" id="RCOS01000021">
    <property type="protein sequence ID" value="RSN78344.1"/>
    <property type="molecule type" value="Genomic_DNA"/>
</dbReference>
<dbReference type="AlphaFoldDB" id="A0A3R9R3B7"/>